<keyword evidence="18" id="KW-1185">Reference proteome</keyword>
<evidence type="ECO:0000256" key="2">
    <source>
        <dbReference type="ARBA" id="ARBA00004275"/>
    </source>
</evidence>
<feature type="region of interest" description="Disordered" evidence="13">
    <location>
        <begin position="40"/>
        <end position="70"/>
    </location>
</feature>
<dbReference type="InterPro" id="IPR046373">
    <property type="entry name" value="Acyl-CoA_Oxase/DH_mid-dom_sf"/>
</dbReference>
<dbReference type="Proteomes" id="UP000006671">
    <property type="component" value="Unassembled WGS sequence"/>
</dbReference>
<dbReference type="RefSeq" id="XP_002675556.1">
    <property type="nucleotide sequence ID" value="XM_002675510.1"/>
</dbReference>
<evidence type="ECO:0000259" key="15">
    <source>
        <dbReference type="Pfam" id="PF02770"/>
    </source>
</evidence>
<evidence type="ECO:0000256" key="12">
    <source>
        <dbReference type="PIRSR" id="PIRSR000168-2"/>
    </source>
</evidence>
<dbReference type="PIRSF" id="PIRSF000168">
    <property type="entry name" value="Acyl-CoA_oxidase"/>
    <property type="match status" value="1"/>
</dbReference>
<dbReference type="eggNOG" id="KOG0135">
    <property type="taxonomic scope" value="Eukaryota"/>
</dbReference>
<evidence type="ECO:0000256" key="1">
    <source>
        <dbReference type="ARBA" id="ARBA00001974"/>
    </source>
</evidence>
<dbReference type="FunFam" id="1.20.140.10:FF:000010">
    <property type="entry name" value="Acyl-coenzyme A oxidase"/>
    <property type="match status" value="1"/>
</dbReference>
<dbReference type="STRING" id="5762.D2VK72"/>
<comment type="cofactor">
    <cofactor evidence="1">
        <name>FAD</name>
        <dbReference type="ChEBI" id="CHEBI:57692"/>
    </cofactor>
</comment>
<dbReference type="EMBL" id="GG738877">
    <property type="protein sequence ID" value="EFC42812.1"/>
    <property type="molecule type" value="Genomic_DNA"/>
</dbReference>
<dbReference type="Gene3D" id="1.20.140.10">
    <property type="entry name" value="Butyryl-CoA Dehydrogenase, subunit A, domain 3"/>
    <property type="match status" value="2"/>
</dbReference>
<evidence type="ECO:0000256" key="3">
    <source>
        <dbReference type="ARBA" id="ARBA00006288"/>
    </source>
</evidence>
<feature type="binding site" evidence="12">
    <location>
        <position position="251"/>
    </location>
    <ligand>
        <name>FAD</name>
        <dbReference type="ChEBI" id="CHEBI:57692"/>
    </ligand>
</feature>
<evidence type="ECO:0000259" key="14">
    <source>
        <dbReference type="Pfam" id="PF01756"/>
    </source>
</evidence>
<organism evidence="18">
    <name type="scientific">Naegleria gruberi</name>
    <name type="common">Amoeba</name>
    <dbReference type="NCBI Taxonomy" id="5762"/>
    <lineage>
        <taxon>Eukaryota</taxon>
        <taxon>Discoba</taxon>
        <taxon>Heterolobosea</taxon>
        <taxon>Tetramitia</taxon>
        <taxon>Eutetramitia</taxon>
        <taxon>Vahlkampfiidae</taxon>
        <taxon>Naegleria</taxon>
    </lineage>
</organism>
<evidence type="ECO:0000256" key="11">
    <source>
        <dbReference type="PIRSR" id="PIRSR000168-1"/>
    </source>
</evidence>
<dbReference type="InterPro" id="IPR002655">
    <property type="entry name" value="Acyl-CoA_oxidase_C"/>
</dbReference>
<dbReference type="FunFam" id="2.40.110.10:FF:000005">
    <property type="entry name" value="Acyl-coenzyme A oxidase"/>
    <property type="match status" value="1"/>
</dbReference>
<dbReference type="OMA" id="VWAQLYT"/>
<dbReference type="GO" id="GO:0071949">
    <property type="term" value="F:FAD binding"/>
    <property type="evidence" value="ECO:0007669"/>
    <property type="project" value="InterPro"/>
</dbReference>
<evidence type="ECO:0000256" key="6">
    <source>
        <dbReference type="ARBA" id="ARBA00022832"/>
    </source>
</evidence>
<dbReference type="AlphaFoldDB" id="D2VK72"/>
<dbReference type="Pfam" id="PF01756">
    <property type="entry name" value="ACOX"/>
    <property type="match status" value="1"/>
</dbReference>
<evidence type="ECO:0000313" key="17">
    <source>
        <dbReference type="EMBL" id="EFC42812.1"/>
    </source>
</evidence>
<keyword evidence="6" id="KW-0276">Fatty acid metabolism</keyword>
<protein>
    <recommendedName>
        <fullName evidence="10">Acyl-coenzyme A oxidase</fullName>
    </recommendedName>
</protein>
<feature type="domain" description="Acyl-CoA oxidase C-alpha1" evidence="16">
    <location>
        <begin position="353"/>
        <end position="505"/>
    </location>
</feature>
<name>D2VK72_NAEGR</name>
<feature type="domain" description="Acyl-CoA oxidase C-terminal" evidence="14">
    <location>
        <begin position="574"/>
        <end position="682"/>
    </location>
</feature>
<dbReference type="InterPro" id="IPR009100">
    <property type="entry name" value="AcylCoA_DH/oxidase_NM_dom_sf"/>
</dbReference>
<dbReference type="GO" id="GO:0005504">
    <property type="term" value="F:fatty acid binding"/>
    <property type="evidence" value="ECO:0007669"/>
    <property type="project" value="TreeGrafter"/>
</dbReference>
<evidence type="ECO:0000256" key="9">
    <source>
        <dbReference type="ARBA" id="ARBA00023140"/>
    </source>
</evidence>
<sequence>MPAQEKKKVSVIQQALTSDRKIKIDDQVGQKRMDMLKQHLNPVLTTPTPQQKKEAKDTKPPTVAPTKSSEKVAVKPSETFPFNEFSKFISPFTPKEEKSYLRVIQAMKDRPDLFAAPDLDMPRIEQMDYNYERLKYLVLEKRCFSIETLEHDTASFFAGVFAAAYFDQALSTKIMLQFSFWGGTLLSLGTQRHRKYLEKIDNLELMGSYAITELAHGSNVKGIQTTATYCKETDTFEINTPNRESCKFWIGNSRHCHMCLVFAQLYVGNENHGVHCLVVPVRNPSTNEIYDGVTIGDCTVKEGLNNLDNGFLMFNKVHVPRENLLNKYGDVTPEGLYVSEIKSANQRFGSMMSTLTMGRTTICVNSAQVLSKVLFLTLGFSFERRQFGIPNQSEYPVINFQSQKTVLYPMLAKFFAFRFASNQVFHLYVNRTPETTQKLHIMSAGYKAYLTDSTQTCIVKLREKCGGLGYSNLNRIGQAICNHDIYKTFEGDNTVLLQEVSKYLLGNYNKVMGEKYSSVFSSVGYYLLDSLNDNVKSRQLKNSTNLLDPNFYLSLFDVKLEKQVQSAALRFRNILNELNLSTKDNIPKEQKKALNHFNAWNMVQNQLLDAATAYIENELLALFHSKVEECKNPTIKKVLTKQLNLFVVDLLEKNMTYFLTHQLITPEVGKQLVKEKSKLIDSIDYVELLNIVKAVIDQDSIPVPICNNEGLVSGKVSSDPSPIYSSMLKAALSNKQLFGNASAEKLGL</sequence>
<feature type="active site" description="Proton acceptor" evidence="11">
    <location>
        <position position="490"/>
    </location>
</feature>
<dbReference type="InParanoid" id="D2VK72"/>
<dbReference type="InterPro" id="IPR006091">
    <property type="entry name" value="Acyl-CoA_Oxase/DH_mid-dom"/>
</dbReference>
<feature type="binding site" evidence="12">
    <location>
        <position position="212"/>
    </location>
    <ligand>
        <name>FAD</name>
        <dbReference type="ChEBI" id="CHEBI:57692"/>
    </ligand>
</feature>
<dbReference type="InterPro" id="IPR036250">
    <property type="entry name" value="AcylCo_DH-like_C"/>
</dbReference>
<dbReference type="GO" id="GO:0005777">
    <property type="term" value="C:peroxisome"/>
    <property type="evidence" value="ECO:0007669"/>
    <property type="project" value="UniProtKB-SubCell"/>
</dbReference>
<gene>
    <name evidence="17" type="ORF">NAEGRDRAFT_58461</name>
</gene>
<dbReference type="KEGG" id="ngr:NAEGRDRAFT_58461"/>
<reference evidence="17 18" key="1">
    <citation type="journal article" date="2010" name="Cell">
        <title>The genome of Naegleria gruberi illuminates early eukaryotic versatility.</title>
        <authorList>
            <person name="Fritz-Laylin L.K."/>
            <person name="Prochnik S.E."/>
            <person name="Ginger M.L."/>
            <person name="Dacks J.B."/>
            <person name="Carpenter M.L."/>
            <person name="Field M.C."/>
            <person name="Kuo A."/>
            <person name="Paredez A."/>
            <person name="Chapman J."/>
            <person name="Pham J."/>
            <person name="Shu S."/>
            <person name="Neupane R."/>
            <person name="Cipriano M."/>
            <person name="Mancuso J."/>
            <person name="Tu H."/>
            <person name="Salamov A."/>
            <person name="Lindquist E."/>
            <person name="Shapiro H."/>
            <person name="Lucas S."/>
            <person name="Grigoriev I.V."/>
            <person name="Cande W.Z."/>
            <person name="Fulton C."/>
            <person name="Rokhsar D.S."/>
            <person name="Dawson S.C."/>
        </authorList>
    </citation>
    <scope>NUCLEOTIDE SEQUENCE [LARGE SCALE GENOMIC DNA]</scope>
    <source>
        <strain evidence="17 18">NEG-M</strain>
    </source>
</reference>
<dbReference type="SUPFAM" id="SSF47203">
    <property type="entry name" value="Acyl-CoA dehydrogenase C-terminal domain-like"/>
    <property type="match status" value="2"/>
</dbReference>
<evidence type="ECO:0000256" key="4">
    <source>
        <dbReference type="ARBA" id="ARBA00022630"/>
    </source>
</evidence>
<evidence type="ECO:0000256" key="10">
    <source>
        <dbReference type="PIRNR" id="PIRNR000168"/>
    </source>
</evidence>
<proteinExistence type="inferred from homology"/>
<evidence type="ECO:0000256" key="5">
    <source>
        <dbReference type="ARBA" id="ARBA00022827"/>
    </source>
</evidence>
<dbReference type="PANTHER" id="PTHR10909">
    <property type="entry name" value="ELECTRON TRANSPORT OXIDOREDUCTASE"/>
    <property type="match status" value="1"/>
</dbReference>
<evidence type="ECO:0000259" key="16">
    <source>
        <dbReference type="Pfam" id="PF22924"/>
    </source>
</evidence>
<evidence type="ECO:0000256" key="13">
    <source>
        <dbReference type="SAM" id="MobiDB-lite"/>
    </source>
</evidence>
<keyword evidence="5 10" id="KW-0274">FAD</keyword>
<dbReference type="SUPFAM" id="SSF56645">
    <property type="entry name" value="Acyl-CoA dehydrogenase NM domain-like"/>
    <property type="match status" value="1"/>
</dbReference>
<dbReference type="Gene3D" id="2.40.110.10">
    <property type="entry name" value="Butyryl-CoA Dehydrogenase, subunit A, domain 2"/>
    <property type="match status" value="1"/>
</dbReference>
<keyword evidence="8" id="KW-0443">Lipid metabolism</keyword>
<dbReference type="VEuPathDB" id="AmoebaDB:NAEGRDRAFT_58461"/>
<feature type="domain" description="Acyl-CoA oxidase/dehydrogenase middle" evidence="15">
    <location>
        <begin position="209"/>
        <end position="317"/>
    </location>
</feature>
<keyword evidence="9" id="KW-0576">Peroxisome</keyword>
<dbReference type="OrthoDB" id="538336at2759"/>
<dbReference type="GeneID" id="8852900"/>
<comment type="similarity">
    <text evidence="3 10">Belongs to the acyl-CoA oxidase family.</text>
</comment>
<dbReference type="GO" id="GO:0033540">
    <property type="term" value="P:fatty acid beta-oxidation using acyl-CoA oxidase"/>
    <property type="evidence" value="ECO:0007669"/>
    <property type="project" value="TreeGrafter"/>
</dbReference>
<accession>D2VK72</accession>
<dbReference type="GO" id="GO:0003997">
    <property type="term" value="F:acyl-CoA oxidase activity"/>
    <property type="evidence" value="ECO:0007669"/>
    <property type="project" value="InterPro"/>
</dbReference>
<dbReference type="Pfam" id="PF22924">
    <property type="entry name" value="ACOX_C_alpha1"/>
    <property type="match status" value="1"/>
</dbReference>
<keyword evidence="7" id="KW-0560">Oxidoreductase</keyword>
<dbReference type="Pfam" id="PF02770">
    <property type="entry name" value="Acyl-CoA_dh_M"/>
    <property type="match status" value="1"/>
</dbReference>
<dbReference type="GO" id="GO:0055088">
    <property type="term" value="P:lipid homeostasis"/>
    <property type="evidence" value="ECO:0007669"/>
    <property type="project" value="TreeGrafter"/>
</dbReference>
<dbReference type="InterPro" id="IPR055060">
    <property type="entry name" value="ACOX_C_alpha1"/>
</dbReference>
<evidence type="ECO:0000313" key="18">
    <source>
        <dbReference type="Proteomes" id="UP000006671"/>
    </source>
</evidence>
<keyword evidence="4 10" id="KW-0285">Flavoprotein</keyword>
<dbReference type="InterPro" id="IPR012258">
    <property type="entry name" value="Acyl-CoA_oxidase"/>
</dbReference>
<comment type="subcellular location">
    <subcellularLocation>
        <location evidence="2">Peroxisome</location>
    </subcellularLocation>
</comment>
<evidence type="ECO:0000256" key="8">
    <source>
        <dbReference type="ARBA" id="ARBA00023098"/>
    </source>
</evidence>
<evidence type="ECO:0000256" key="7">
    <source>
        <dbReference type="ARBA" id="ARBA00023002"/>
    </source>
</evidence>